<feature type="domain" description="Azaphilone pigments biosynthesis cluster protein L N-terminal" evidence="3">
    <location>
        <begin position="1"/>
        <end position="157"/>
    </location>
</feature>
<feature type="domain" description="Ubiquitin-like" evidence="4">
    <location>
        <begin position="263"/>
        <end position="343"/>
    </location>
</feature>
<organism evidence="5 6">
    <name type="scientific">Echria macrotheca</name>
    <dbReference type="NCBI Taxonomy" id="438768"/>
    <lineage>
        <taxon>Eukaryota</taxon>
        <taxon>Fungi</taxon>
        <taxon>Dikarya</taxon>
        <taxon>Ascomycota</taxon>
        <taxon>Pezizomycotina</taxon>
        <taxon>Sordariomycetes</taxon>
        <taxon>Sordariomycetidae</taxon>
        <taxon>Sordariales</taxon>
        <taxon>Schizotheciaceae</taxon>
        <taxon>Echria</taxon>
    </lineage>
</organism>
<evidence type="ECO:0000259" key="4">
    <source>
        <dbReference type="Pfam" id="PF22893"/>
    </source>
</evidence>
<accession>A0AAJ0BA58</accession>
<feature type="region of interest" description="Disordered" evidence="1">
    <location>
        <begin position="213"/>
        <end position="252"/>
    </location>
</feature>
<protein>
    <recommendedName>
        <fullName evidence="7">Fungal N-terminal domain-containing protein</fullName>
    </recommendedName>
</protein>
<evidence type="ECO:0000256" key="2">
    <source>
        <dbReference type="SAM" id="Phobius"/>
    </source>
</evidence>
<comment type="caution">
    <text evidence="5">The sequence shown here is derived from an EMBL/GenBank/DDBJ whole genome shotgun (WGS) entry which is preliminary data.</text>
</comment>
<dbReference type="InterPro" id="IPR031348">
    <property type="entry name" value="PigL_N"/>
</dbReference>
<evidence type="ECO:0000313" key="5">
    <source>
        <dbReference type="EMBL" id="KAK1752992.1"/>
    </source>
</evidence>
<keyword evidence="2" id="KW-0812">Transmembrane</keyword>
<evidence type="ECO:0008006" key="7">
    <source>
        <dbReference type="Google" id="ProtNLM"/>
    </source>
</evidence>
<dbReference type="EMBL" id="MU839838">
    <property type="protein sequence ID" value="KAK1752992.1"/>
    <property type="molecule type" value="Genomic_DNA"/>
</dbReference>
<feature type="compositionally biased region" description="Basic and acidic residues" evidence="1">
    <location>
        <begin position="243"/>
        <end position="252"/>
    </location>
</feature>
<dbReference type="Proteomes" id="UP001239445">
    <property type="component" value="Unassembled WGS sequence"/>
</dbReference>
<name>A0AAJ0BA58_9PEZI</name>
<dbReference type="Pfam" id="PF17111">
    <property type="entry name" value="PigL_N"/>
    <property type="match status" value="1"/>
</dbReference>
<proteinExistence type="predicted"/>
<dbReference type="AlphaFoldDB" id="A0AAJ0BA58"/>
<dbReference type="Pfam" id="PF22893">
    <property type="entry name" value="ULD_2"/>
    <property type="match status" value="1"/>
</dbReference>
<evidence type="ECO:0000259" key="3">
    <source>
        <dbReference type="Pfam" id="PF17111"/>
    </source>
</evidence>
<feature type="transmembrane region" description="Helical" evidence="2">
    <location>
        <begin position="6"/>
        <end position="28"/>
    </location>
</feature>
<evidence type="ECO:0000313" key="6">
    <source>
        <dbReference type="Proteomes" id="UP001239445"/>
    </source>
</evidence>
<keyword evidence="2" id="KW-1133">Transmembrane helix</keyword>
<dbReference type="InterPro" id="IPR054464">
    <property type="entry name" value="ULD_fung"/>
</dbReference>
<keyword evidence="6" id="KW-1185">Reference proteome</keyword>
<evidence type="ECO:0000256" key="1">
    <source>
        <dbReference type="SAM" id="MobiDB-lite"/>
    </source>
</evidence>
<reference evidence="5" key="1">
    <citation type="submission" date="2023-06" db="EMBL/GenBank/DDBJ databases">
        <title>Genome-scale phylogeny and comparative genomics of the fungal order Sordariales.</title>
        <authorList>
            <consortium name="Lawrence Berkeley National Laboratory"/>
            <person name="Hensen N."/>
            <person name="Bonometti L."/>
            <person name="Westerberg I."/>
            <person name="Brannstrom I.O."/>
            <person name="Guillou S."/>
            <person name="Cros-Aarteil S."/>
            <person name="Calhoun S."/>
            <person name="Haridas S."/>
            <person name="Kuo A."/>
            <person name="Mondo S."/>
            <person name="Pangilinan J."/>
            <person name="Riley R."/>
            <person name="Labutti K."/>
            <person name="Andreopoulos B."/>
            <person name="Lipzen A."/>
            <person name="Chen C."/>
            <person name="Yanf M."/>
            <person name="Daum C."/>
            <person name="Ng V."/>
            <person name="Clum A."/>
            <person name="Steindorff A."/>
            <person name="Ohm R."/>
            <person name="Martin F."/>
            <person name="Silar P."/>
            <person name="Natvig D."/>
            <person name="Lalanne C."/>
            <person name="Gautier V."/>
            <person name="Ament-Velasquez S.L."/>
            <person name="Kruys A."/>
            <person name="Hutchinson M.I."/>
            <person name="Powell A.J."/>
            <person name="Barry K."/>
            <person name="Miller A.N."/>
            <person name="Grigoriev I.V."/>
            <person name="Debuchy R."/>
            <person name="Gladieux P."/>
            <person name="Thoren M.H."/>
            <person name="Johannesson H."/>
        </authorList>
    </citation>
    <scope>NUCLEOTIDE SEQUENCE</scope>
    <source>
        <strain evidence="5">PSN4</strain>
    </source>
</reference>
<keyword evidence="2" id="KW-0472">Membrane</keyword>
<sequence length="354" mass="39999">MEPISAVASVVGVIGFIGTVTSAASSFMKDFRSARKEIVSLRKELCSLRGVLEILADDFDDPTNSRLPESVLARVVDVTTDCRGALQEIDDCIRDIAGSRLSWARSGKARIESLQQTLVSHKSALSVTLDYVSILLLRDIKDDTSQIVRDTTATREDTTQIQGDLRRVLFEISQLHFHVVRSQANPAERNGEPHNYVLERYLWDLKSDAETVLGDNDSPISPGGTIGNRDWENDSDGANESDAVPRENERHGQRMSPVVDLLIMLSDNRGRRRYPMPLEKCKTWADTSNLIEQLFAHHHYLPGHKRNLADFKYDLIGPNDEIILPSLWEHLVRPGWEVKMKIRNTEPIHFRDAH</sequence>
<gene>
    <name evidence="5" type="ORF">QBC47DRAFT_415727</name>
</gene>